<keyword evidence="7 9" id="KW-0694">RNA-binding</keyword>
<evidence type="ECO:0000259" key="11">
    <source>
        <dbReference type="Pfam" id="PF19282"/>
    </source>
</evidence>
<reference evidence="12 13" key="1">
    <citation type="journal article" date="2018" name="Mol. Biol. Evol.">
        <title>Broad Genomic Sampling Reveals a Smut Pathogenic Ancestry of the Fungal Clade Ustilaginomycotina.</title>
        <authorList>
            <person name="Kijpornyongpan T."/>
            <person name="Mondo S.J."/>
            <person name="Barry K."/>
            <person name="Sandor L."/>
            <person name="Lee J."/>
            <person name="Lipzen A."/>
            <person name="Pangilinan J."/>
            <person name="LaButti K."/>
            <person name="Hainaut M."/>
            <person name="Henrissat B."/>
            <person name="Grigoriev I.V."/>
            <person name="Spatafora J.W."/>
            <person name="Aime M.C."/>
        </authorList>
    </citation>
    <scope>NUCLEOTIDE SEQUENCE [LARGE SCALE GENOMIC DNA]</scope>
    <source>
        <strain evidence="12 13">MCA 5214</strain>
    </source>
</reference>
<evidence type="ECO:0000313" key="13">
    <source>
        <dbReference type="Proteomes" id="UP000245884"/>
    </source>
</evidence>
<evidence type="ECO:0000256" key="2">
    <source>
        <dbReference type="ARBA" id="ARBA00009466"/>
    </source>
</evidence>
<organism evidence="12 13">
    <name type="scientific">Jaminaea rosea</name>
    <dbReference type="NCBI Taxonomy" id="1569628"/>
    <lineage>
        <taxon>Eukaryota</taxon>
        <taxon>Fungi</taxon>
        <taxon>Dikarya</taxon>
        <taxon>Basidiomycota</taxon>
        <taxon>Ustilaginomycotina</taxon>
        <taxon>Exobasidiomycetes</taxon>
        <taxon>Microstromatales</taxon>
        <taxon>Microstromatales incertae sedis</taxon>
        <taxon>Jaminaea</taxon>
    </lineage>
</organism>
<dbReference type="InterPro" id="IPR013598">
    <property type="entry name" value="Exportin-1/Importin-b-like"/>
</dbReference>
<dbReference type="PANTHER" id="PTHR15952">
    <property type="entry name" value="EXPORTIN-T/LOS1"/>
    <property type="match status" value="1"/>
</dbReference>
<evidence type="ECO:0000256" key="3">
    <source>
        <dbReference type="ARBA" id="ARBA00018928"/>
    </source>
</evidence>
<evidence type="ECO:0000259" key="10">
    <source>
        <dbReference type="Pfam" id="PF08389"/>
    </source>
</evidence>
<sequence>MEEQLVQAVSIASNPAAVTDPALPQEALRFLEHLKTITHESWEAGWAVYAARDERGAGPRYGDQERLFGLNLVAEFLENHVTAASDPAGAVAFLQEAVLAYLDSEFVSGSGERGASYIKNKLAQLLTQLVLQSYTFTQPATLLPRLVSLFRSHPQASSSSSSPPPLNPTPTDLVLRVLHDLSITLGSDVTLRAVRSKERLQRDSMIRDSIRASHAVGVAEAVWGVVEESVQRIKAEGQQSVWVGVAEMAISVVGDYVSWIDISLMVTPRSVELFFALLQHSVVTLRRAAAEALCEVIGKGMKGAGKVDLLRVLDLTRVVATLEAQTRVVRHGDGAGDEGVELRESLAKLANGVTLELAKVFEDTAVDAETTRAADEMLVAHLPLVLAFFGDEYDEVTEGTLSGTSAVLSYLKRRRKAGALPEPYLGALASLVDVVLRKMQWDDGAEGVDCDEDDDDDETAHFIALRKSLQVILAAVAAIDEAIFAERVQSLIVGTLGALPGGGVSWQRAEVAVYAAYFYVEVLVSTPGVPKVGVNANTFVTLPGDAARARNKMSPSVYPTLPLNPLGSLIETLVASSVSSFPHPAVQLQFFECLNRYATFFFARPDHLAGALFAFLDERGVYNPKASVRLRAWYIFSRFVKETGSLLPAQYVERVLEALKAALNVNATLPAAGQDEDPLVAATQSSRDSDSQLHLFEACGTLIARAGTGEQQAALLTAVCDPLVAQLHQAVGAYAGNEGALREVLQVHDLILALSNVAKGFPDNSPDSASASSSSPPLAVFTHVTEQILVALSSLTRFSIIRDAARGAFARIVATTGATVLPFIPALIRSLLPHLSSPELVDFLSFLGLIVAKYRTSVAGVIDELFLVLVERVWHFLNQEVGGTDDAVARAELQRGYISFLSSLVGSAGMDGVLTSERNKAQLEAVLASIVYYAENGDPPCQRASFGILHRLVSVWGGGEGNGAAAPPPDFTTWIYDTLVPLAFTVPASPSFDLADAQSQMVVTEISQLLKGVLAKRGAEELGGWLTRVYLPRIGCPDALAQDFVRDLVALEQGKKWKAAFARFVEQCRGGA</sequence>
<protein>
    <recommendedName>
        <fullName evidence="3 9">Exportin-T</fullName>
    </recommendedName>
    <alternativeName>
        <fullName evidence="9">Exportin(tRNA)</fullName>
    </alternativeName>
    <alternativeName>
        <fullName evidence="9">tRNA exportin</fullName>
    </alternativeName>
</protein>
<dbReference type="PANTHER" id="PTHR15952:SF11">
    <property type="entry name" value="EXPORTIN-T"/>
    <property type="match status" value="1"/>
</dbReference>
<dbReference type="GO" id="GO:0031267">
    <property type="term" value="F:small GTPase binding"/>
    <property type="evidence" value="ECO:0007669"/>
    <property type="project" value="InterPro"/>
</dbReference>
<dbReference type="InterPro" id="IPR045546">
    <property type="entry name" value="Exportin-T_C"/>
</dbReference>
<keyword evidence="4 9" id="KW-0813">Transport</keyword>
<dbReference type="GO" id="GO:0000049">
    <property type="term" value="F:tRNA binding"/>
    <property type="evidence" value="ECO:0007669"/>
    <property type="project" value="UniProtKB-UniRule"/>
</dbReference>
<evidence type="ECO:0000256" key="7">
    <source>
        <dbReference type="ARBA" id="ARBA00022884"/>
    </source>
</evidence>
<dbReference type="Gene3D" id="1.25.10.10">
    <property type="entry name" value="Leucine-rich Repeat Variant"/>
    <property type="match status" value="1"/>
</dbReference>
<accession>A0A316UH77</accession>
<dbReference type="InterPro" id="IPR011989">
    <property type="entry name" value="ARM-like"/>
</dbReference>
<dbReference type="Pfam" id="PF19282">
    <property type="entry name" value="Exportin-T"/>
    <property type="match status" value="1"/>
</dbReference>
<feature type="domain" description="Exportin-1/Importin-beta-like" evidence="10">
    <location>
        <begin position="116"/>
        <end position="293"/>
    </location>
</feature>
<dbReference type="STRING" id="1569628.A0A316UH77"/>
<dbReference type="OrthoDB" id="26399at2759"/>
<dbReference type="InterPro" id="IPR016024">
    <property type="entry name" value="ARM-type_fold"/>
</dbReference>
<dbReference type="GO" id="GO:0016363">
    <property type="term" value="C:nuclear matrix"/>
    <property type="evidence" value="ECO:0007669"/>
    <property type="project" value="TreeGrafter"/>
</dbReference>
<dbReference type="GO" id="GO:0071528">
    <property type="term" value="P:tRNA re-export from nucleus"/>
    <property type="evidence" value="ECO:0007669"/>
    <property type="project" value="UniProtKB-UniRule"/>
</dbReference>
<keyword evidence="8 9" id="KW-0539">Nucleus</keyword>
<feature type="domain" description="Exportin-T C-terminal" evidence="11">
    <location>
        <begin position="369"/>
        <end position="1068"/>
    </location>
</feature>
<evidence type="ECO:0000256" key="4">
    <source>
        <dbReference type="ARBA" id="ARBA00022448"/>
    </source>
</evidence>
<keyword evidence="6 9" id="KW-0820">tRNA-binding</keyword>
<name>A0A316UH77_9BASI</name>
<comment type="subcellular location">
    <subcellularLocation>
        <location evidence="1 9">Cytoplasm</location>
    </subcellularLocation>
    <subcellularLocation>
        <location evidence="9">Nucleus</location>
    </subcellularLocation>
    <text evidence="9">Shuttles between the nucleus and the cytoplasm.</text>
</comment>
<dbReference type="EMBL" id="KZ819679">
    <property type="protein sequence ID" value="PWN24677.1"/>
    <property type="molecule type" value="Genomic_DNA"/>
</dbReference>
<evidence type="ECO:0000256" key="8">
    <source>
        <dbReference type="ARBA" id="ARBA00023242"/>
    </source>
</evidence>
<comment type="similarity">
    <text evidence="2 9">Belongs to the exportin family.</text>
</comment>
<dbReference type="AlphaFoldDB" id="A0A316UH77"/>
<evidence type="ECO:0000256" key="5">
    <source>
        <dbReference type="ARBA" id="ARBA00022490"/>
    </source>
</evidence>
<evidence type="ECO:0000256" key="9">
    <source>
        <dbReference type="RuleBase" id="RU366037"/>
    </source>
</evidence>
<dbReference type="Pfam" id="PF08389">
    <property type="entry name" value="Xpo1"/>
    <property type="match status" value="1"/>
</dbReference>
<keyword evidence="13" id="KW-1185">Reference proteome</keyword>
<dbReference type="GO" id="GO:0005643">
    <property type="term" value="C:nuclear pore"/>
    <property type="evidence" value="ECO:0007669"/>
    <property type="project" value="TreeGrafter"/>
</dbReference>
<dbReference type="SUPFAM" id="SSF48371">
    <property type="entry name" value="ARM repeat"/>
    <property type="match status" value="1"/>
</dbReference>
<dbReference type="GO" id="GO:0005737">
    <property type="term" value="C:cytoplasm"/>
    <property type="evidence" value="ECO:0007669"/>
    <property type="project" value="UniProtKB-SubCell"/>
</dbReference>
<evidence type="ECO:0000313" key="12">
    <source>
        <dbReference type="EMBL" id="PWN24677.1"/>
    </source>
</evidence>
<dbReference type="GeneID" id="37028917"/>
<gene>
    <name evidence="12" type="ORF">BDZ90DRAFT_234643</name>
</gene>
<evidence type="ECO:0000256" key="6">
    <source>
        <dbReference type="ARBA" id="ARBA00022555"/>
    </source>
</evidence>
<evidence type="ECO:0000256" key="1">
    <source>
        <dbReference type="ARBA" id="ARBA00004496"/>
    </source>
</evidence>
<keyword evidence="5 9" id="KW-0963">Cytoplasm</keyword>
<comment type="function">
    <text evidence="9">tRNA nucleus export receptor which facilitates tRNA translocation across the nuclear pore complex.</text>
</comment>
<dbReference type="RefSeq" id="XP_025359289.1">
    <property type="nucleotide sequence ID" value="XM_025507094.1"/>
</dbReference>
<proteinExistence type="inferred from homology"/>
<dbReference type="Proteomes" id="UP000245884">
    <property type="component" value="Unassembled WGS sequence"/>
</dbReference>
<dbReference type="InterPro" id="IPR040017">
    <property type="entry name" value="XPOT"/>
</dbReference>